<evidence type="ECO:0000256" key="3">
    <source>
        <dbReference type="ARBA" id="ARBA00022692"/>
    </source>
</evidence>
<dbReference type="Proteomes" id="UP000443582">
    <property type="component" value="Unassembled WGS sequence"/>
</dbReference>
<feature type="coiled-coil region" evidence="6">
    <location>
        <begin position="392"/>
        <end position="419"/>
    </location>
</feature>
<keyword evidence="9" id="KW-1185">Reference proteome</keyword>
<organism evidence="8 9">
    <name type="scientific">Halobacteriovorax vibrionivorans</name>
    <dbReference type="NCBI Taxonomy" id="2152716"/>
    <lineage>
        <taxon>Bacteria</taxon>
        <taxon>Pseudomonadati</taxon>
        <taxon>Bdellovibrionota</taxon>
        <taxon>Bacteriovoracia</taxon>
        <taxon>Bacteriovoracales</taxon>
        <taxon>Halobacteriovoraceae</taxon>
        <taxon>Halobacteriovorax</taxon>
    </lineage>
</organism>
<evidence type="ECO:0000256" key="7">
    <source>
        <dbReference type="SAM" id="SignalP"/>
    </source>
</evidence>
<name>A0ABY0IH10_9BACT</name>
<accession>A0ABY0IH10</accession>
<keyword evidence="4" id="KW-0472">Membrane</keyword>
<evidence type="ECO:0000256" key="1">
    <source>
        <dbReference type="ARBA" id="ARBA00004442"/>
    </source>
</evidence>
<comment type="subcellular location">
    <subcellularLocation>
        <location evidence="1">Cell outer membrane</location>
    </subcellularLocation>
</comment>
<keyword evidence="6" id="KW-0175">Coiled coil</keyword>
<feature type="chain" id="PRO_5045187961" evidence="7">
    <location>
        <begin position="22"/>
        <end position="482"/>
    </location>
</feature>
<evidence type="ECO:0000313" key="9">
    <source>
        <dbReference type="Proteomes" id="UP000443582"/>
    </source>
</evidence>
<dbReference type="SUPFAM" id="SSF56954">
    <property type="entry name" value="Outer membrane efflux proteins (OEP)"/>
    <property type="match status" value="1"/>
</dbReference>
<comment type="caution">
    <text evidence="8">The sequence shown here is derived from an EMBL/GenBank/DDBJ whole genome shotgun (WGS) entry which is preliminary data.</text>
</comment>
<evidence type="ECO:0000313" key="8">
    <source>
        <dbReference type="EMBL" id="RZF22241.1"/>
    </source>
</evidence>
<dbReference type="Gene3D" id="1.20.1600.10">
    <property type="entry name" value="Outer membrane efflux proteins (OEP)"/>
    <property type="match status" value="1"/>
</dbReference>
<sequence length="482" mass="55906">MTRSLGIIIAFCLLYTNNLHAIDDEQSPEIFIQEANDSTTTQTYRPLDFGTVIEQGMRKYQANIIRRKNIEISKNKLKDVKESFWTPNPKITLQLNPQRIGTLKTGSESASRITKDASGALALELGEYTLFNWGKDYLNFKNEKESLEREIQRDKEDLREFKQELVRQYVELIHAKDLKVITRQYLQSATLVYRLNREKVLQKKITKHEYYQARSEYLRAQEHYTRAKTNEAIQNENMAKLLDDAPGTLYLIKDDYEYSKTTYNRENAMATARKFSPFILDRQVDSNIKAREYEIALRDNLPLPKISVNFGTYAHGFSGSNVGTDYYTSSAGDSNIDLVASLNASWTLFGDGGLFNRRKVANARLEKEKAVYNLSLTRRKVEEAIVNIFNFLNSTVEQLEIIKSRNDSLKKRMDTALNQYSKRKTRFLEYQMAMEDYYESLNRESILKYQYLVKRIELAQIIGVENLPDQTFDKAIVKGGGR</sequence>
<keyword evidence="2" id="KW-1134">Transmembrane beta strand</keyword>
<dbReference type="EMBL" id="QDKL01000001">
    <property type="protein sequence ID" value="RZF22241.1"/>
    <property type="molecule type" value="Genomic_DNA"/>
</dbReference>
<keyword evidence="5" id="KW-0998">Cell outer membrane</keyword>
<feature type="signal peptide" evidence="7">
    <location>
        <begin position="1"/>
        <end position="21"/>
    </location>
</feature>
<gene>
    <name evidence="8" type="ORF">DAY19_00295</name>
</gene>
<reference evidence="9" key="1">
    <citation type="journal article" date="2019" name="Int. J. Syst. Evol. Microbiol.">
        <title>Halobacteriovorax valvorus sp. nov., a novel prokaryotic predator isolated from coastal seawater of China.</title>
        <authorList>
            <person name="Chen M.-X."/>
        </authorList>
    </citation>
    <scope>NUCLEOTIDE SEQUENCE [LARGE SCALE GENOMIC DNA]</scope>
    <source>
        <strain evidence="9">BL9</strain>
    </source>
</reference>
<dbReference type="PANTHER" id="PTHR30026">
    <property type="entry name" value="OUTER MEMBRANE PROTEIN TOLC"/>
    <property type="match status" value="1"/>
</dbReference>
<evidence type="ECO:0000256" key="2">
    <source>
        <dbReference type="ARBA" id="ARBA00022452"/>
    </source>
</evidence>
<evidence type="ECO:0000256" key="6">
    <source>
        <dbReference type="SAM" id="Coils"/>
    </source>
</evidence>
<protein>
    <submittedName>
        <fullName evidence="8">TolC family protein</fullName>
    </submittedName>
</protein>
<dbReference type="RefSeq" id="WP_114705185.1">
    <property type="nucleotide sequence ID" value="NZ_QDKL01000001.1"/>
</dbReference>
<evidence type="ECO:0000256" key="5">
    <source>
        <dbReference type="ARBA" id="ARBA00023237"/>
    </source>
</evidence>
<keyword evidence="3" id="KW-0812">Transmembrane</keyword>
<dbReference type="InterPro" id="IPR051906">
    <property type="entry name" value="TolC-like"/>
</dbReference>
<feature type="coiled-coil region" evidence="6">
    <location>
        <begin position="137"/>
        <end position="164"/>
    </location>
</feature>
<keyword evidence="7" id="KW-0732">Signal</keyword>
<evidence type="ECO:0000256" key="4">
    <source>
        <dbReference type="ARBA" id="ARBA00023136"/>
    </source>
</evidence>
<dbReference type="PANTHER" id="PTHR30026:SF20">
    <property type="entry name" value="OUTER MEMBRANE PROTEIN TOLC"/>
    <property type="match status" value="1"/>
</dbReference>
<proteinExistence type="predicted"/>